<keyword evidence="2" id="KW-0812">Transmembrane</keyword>
<proteinExistence type="predicted"/>
<keyword evidence="2" id="KW-1133">Transmembrane helix</keyword>
<dbReference type="Proteomes" id="UP000053477">
    <property type="component" value="Unassembled WGS sequence"/>
</dbReference>
<feature type="region of interest" description="Disordered" evidence="1">
    <location>
        <begin position="264"/>
        <end position="304"/>
    </location>
</feature>
<dbReference type="EMBL" id="KQ086838">
    <property type="protein sequence ID" value="KLO03964.1"/>
    <property type="molecule type" value="Genomic_DNA"/>
</dbReference>
<dbReference type="InParanoid" id="A0A0H2QXB1"/>
<dbReference type="InterPro" id="IPR015943">
    <property type="entry name" value="WD40/YVTN_repeat-like_dom_sf"/>
</dbReference>
<dbReference type="Gene3D" id="2.130.10.10">
    <property type="entry name" value="YVTN repeat-like/Quinoprotein amine dehydrogenase"/>
    <property type="match status" value="1"/>
</dbReference>
<dbReference type="SUPFAM" id="SSF50978">
    <property type="entry name" value="WD40 repeat-like"/>
    <property type="match status" value="1"/>
</dbReference>
<dbReference type="OrthoDB" id="3238562at2759"/>
<feature type="transmembrane region" description="Helical" evidence="2">
    <location>
        <begin position="212"/>
        <end position="233"/>
    </location>
</feature>
<accession>A0A0H2QXB1</accession>
<gene>
    <name evidence="3" type="ORF">SCHPADRAFT_1003437</name>
</gene>
<keyword evidence="4" id="KW-1185">Reference proteome</keyword>
<evidence type="ECO:0000313" key="4">
    <source>
        <dbReference type="Proteomes" id="UP000053477"/>
    </source>
</evidence>
<evidence type="ECO:0000256" key="2">
    <source>
        <dbReference type="SAM" id="Phobius"/>
    </source>
</evidence>
<sequence length="304" mass="33652">MIKPISSGIIARNVCFCEGGEGLLVFYLESHEIACYNVEPWHVKWTRALRTRIGFAVLCDNEIDKRFLLISNLVDGVDQYTFPDFEMTRHFPINIEYNFPMQLSAARQGDWIICGGTEGRAVIFQRKNGKILQEIFHGTADHQDRVASLTQIVSSIDVQGRCIVVVADCGLGNASISVWKDIRDDESRSPNSKSTSVHSPHSLTNFIGVGPIGKALVVLLFLLNAVAFIVLLCKFPTIDGGNGVLWRPHAVVSPEVILSHSISESPNQPYDQDVGRVTDQSLVSESSNHRSLSETPLPLHSQEL</sequence>
<organism evidence="3 4">
    <name type="scientific">Schizopora paradoxa</name>
    <dbReference type="NCBI Taxonomy" id="27342"/>
    <lineage>
        <taxon>Eukaryota</taxon>
        <taxon>Fungi</taxon>
        <taxon>Dikarya</taxon>
        <taxon>Basidiomycota</taxon>
        <taxon>Agaricomycotina</taxon>
        <taxon>Agaricomycetes</taxon>
        <taxon>Hymenochaetales</taxon>
        <taxon>Schizoporaceae</taxon>
        <taxon>Schizopora</taxon>
    </lineage>
</organism>
<keyword evidence="2" id="KW-0472">Membrane</keyword>
<evidence type="ECO:0008006" key="5">
    <source>
        <dbReference type="Google" id="ProtNLM"/>
    </source>
</evidence>
<reference evidence="3 4" key="1">
    <citation type="submission" date="2015-04" db="EMBL/GenBank/DDBJ databases">
        <title>Complete genome sequence of Schizopora paradoxa KUC8140, a cosmopolitan wood degrader in East Asia.</title>
        <authorList>
            <consortium name="DOE Joint Genome Institute"/>
            <person name="Min B."/>
            <person name="Park H."/>
            <person name="Jang Y."/>
            <person name="Kim J.-J."/>
            <person name="Kim K.H."/>
            <person name="Pangilinan J."/>
            <person name="Lipzen A."/>
            <person name="Riley R."/>
            <person name="Grigoriev I.V."/>
            <person name="Spatafora J.W."/>
            <person name="Choi I.-G."/>
        </authorList>
    </citation>
    <scope>NUCLEOTIDE SEQUENCE [LARGE SCALE GENOMIC DNA]</scope>
    <source>
        <strain evidence="3 4">KUC8140</strain>
    </source>
</reference>
<evidence type="ECO:0000256" key="1">
    <source>
        <dbReference type="SAM" id="MobiDB-lite"/>
    </source>
</evidence>
<protein>
    <recommendedName>
        <fullName evidence="5">WD40 repeat-like protein</fullName>
    </recommendedName>
</protein>
<evidence type="ECO:0000313" key="3">
    <source>
        <dbReference type="EMBL" id="KLO03964.1"/>
    </source>
</evidence>
<name>A0A0H2QXB1_9AGAM</name>
<dbReference type="AlphaFoldDB" id="A0A0H2QXB1"/>
<dbReference type="InterPro" id="IPR036322">
    <property type="entry name" value="WD40_repeat_dom_sf"/>
</dbReference>